<reference evidence="2" key="2">
    <citation type="journal article" date="2015" name="Data Brief">
        <title>Shoot transcriptome of the giant reed, Arundo donax.</title>
        <authorList>
            <person name="Barrero R.A."/>
            <person name="Guerrero F.D."/>
            <person name="Moolhuijzen P."/>
            <person name="Goolsby J.A."/>
            <person name="Tidwell J."/>
            <person name="Bellgard S.E."/>
            <person name="Bellgard M.I."/>
        </authorList>
    </citation>
    <scope>NUCLEOTIDE SEQUENCE</scope>
    <source>
        <tissue evidence="2">Shoot tissue taken approximately 20 cm above the soil surface</tissue>
    </source>
</reference>
<dbReference type="AlphaFoldDB" id="A0A0A9HF55"/>
<proteinExistence type="predicted"/>
<evidence type="ECO:0000313" key="2">
    <source>
        <dbReference type="EMBL" id="JAE33471.1"/>
    </source>
</evidence>
<organism evidence="2">
    <name type="scientific">Arundo donax</name>
    <name type="common">Giant reed</name>
    <name type="synonym">Donax arundinaceus</name>
    <dbReference type="NCBI Taxonomy" id="35708"/>
    <lineage>
        <taxon>Eukaryota</taxon>
        <taxon>Viridiplantae</taxon>
        <taxon>Streptophyta</taxon>
        <taxon>Embryophyta</taxon>
        <taxon>Tracheophyta</taxon>
        <taxon>Spermatophyta</taxon>
        <taxon>Magnoliopsida</taxon>
        <taxon>Liliopsida</taxon>
        <taxon>Poales</taxon>
        <taxon>Poaceae</taxon>
        <taxon>PACMAD clade</taxon>
        <taxon>Arundinoideae</taxon>
        <taxon>Arundineae</taxon>
        <taxon>Arundo</taxon>
    </lineage>
</organism>
<feature type="compositionally biased region" description="Basic and acidic residues" evidence="1">
    <location>
        <begin position="13"/>
        <end position="25"/>
    </location>
</feature>
<protein>
    <submittedName>
        <fullName evidence="2">Uncharacterized protein</fullName>
    </submittedName>
</protein>
<reference evidence="2" key="1">
    <citation type="submission" date="2014-09" db="EMBL/GenBank/DDBJ databases">
        <authorList>
            <person name="Magalhaes I.L.F."/>
            <person name="Oliveira U."/>
            <person name="Santos F.R."/>
            <person name="Vidigal T.H.D.A."/>
            <person name="Brescovit A.D."/>
            <person name="Santos A.J."/>
        </authorList>
    </citation>
    <scope>NUCLEOTIDE SEQUENCE</scope>
    <source>
        <tissue evidence="2">Shoot tissue taken approximately 20 cm above the soil surface</tissue>
    </source>
</reference>
<dbReference type="EMBL" id="GBRH01164425">
    <property type="protein sequence ID" value="JAE33471.1"/>
    <property type="molecule type" value="Transcribed_RNA"/>
</dbReference>
<name>A0A0A9HF55_ARUDO</name>
<accession>A0A0A9HF55</accession>
<sequence>MNEPNDGLNRGKIQRESHDKVEHYA</sequence>
<feature type="region of interest" description="Disordered" evidence="1">
    <location>
        <begin position="1"/>
        <end position="25"/>
    </location>
</feature>
<evidence type="ECO:0000256" key="1">
    <source>
        <dbReference type="SAM" id="MobiDB-lite"/>
    </source>
</evidence>